<comment type="caution">
    <text evidence="3">The sequence shown here is derived from an EMBL/GenBank/DDBJ whole genome shotgun (WGS) entry which is preliminary data.</text>
</comment>
<gene>
    <name evidence="3" type="ORF">LRP50_14065</name>
</gene>
<name>A0ABT5R1W7_9GAMM</name>
<dbReference type="InterPro" id="IPR031709">
    <property type="entry name" value="PutAbiC"/>
</dbReference>
<keyword evidence="2" id="KW-0472">Membrane</keyword>
<protein>
    <submittedName>
        <fullName evidence="3">Phage abortive infection protein</fullName>
    </submittedName>
</protein>
<reference evidence="3" key="1">
    <citation type="submission" date="2021-12" db="EMBL/GenBank/DDBJ databases">
        <title>Enterovibrio ZSDZ35 sp. nov. and Enterovibrio ZSDZ42 sp. nov., isolated from coastal seawater in Qingdao.</title>
        <authorList>
            <person name="Zhang P."/>
        </authorList>
    </citation>
    <scope>NUCLEOTIDE SEQUENCE</scope>
    <source>
        <strain evidence="3">ZSDZ42</strain>
    </source>
</reference>
<proteinExistence type="predicted"/>
<evidence type="ECO:0000313" key="3">
    <source>
        <dbReference type="EMBL" id="MDD1794263.1"/>
    </source>
</evidence>
<keyword evidence="2" id="KW-1133">Transmembrane helix</keyword>
<dbReference type="Proteomes" id="UP001149400">
    <property type="component" value="Unassembled WGS sequence"/>
</dbReference>
<feature type="coiled-coil region" evidence="1">
    <location>
        <begin position="77"/>
        <end position="107"/>
    </location>
</feature>
<organism evidence="3 4">
    <name type="scientific">Enterovibrio gelatinilyticus</name>
    <dbReference type="NCBI Taxonomy" id="2899819"/>
    <lineage>
        <taxon>Bacteria</taxon>
        <taxon>Pseudomonadati</taxon>
        <taxon>Pseudomonadota</taxon>
        <taxon>Gammaproteobacteria</taxon>
        <taxon>Vibrionales</taxon>
        <taxon>Vibrionaceae</taxon>
        <taxon>Enterovibrio</taxon>
    </lineage>
</organism>
<dbReference type="RefSeq" id="WP_274165096.1">
    <property type="nucleotide sequence ID" value="NZ_JAJUBC010000015.1"/>
</dbReference>
<sequence length="274" mass="31551">MSIKRLSFLLVGFIVALVVGYTSVLLYLTWPINDVSLDRSGLLGDSFGPLTSLFSGLGFAGLLITIYMQQKELGLQREELSLTRKQIANQTDELAEQNETMAQQRFETTFFNMLSLHRENTNRKVISGLVSSIEEGLQLDFEIEFQNRGDRLGKLKSIELINNNYITSYSRFESACGHYFRHLYQIIKYVDNSVIKDKRLYTNLVRAQLNSTELQALYFNCLSQYGSEKFKPLVEEYGLLKQIPEKSFYYMKEIDFMSLYDNRAFQGSELNSGS</sequence>
<evidence type="ECO:0000256" key="1">
    <source>
        <dbReference type="SAM" id="Coils"/>
    </source>
</evidence>
<feature type="transmembrane region" description="Helical" evidence="2">
    <location>
        <begin position="7"/>
        <end position="30"/>
    </location>
</feature>
<evidence type="ECO:0000256" key="2">
    <source>
        <dbReference type="SAM" id="Phobius"/>
    </source>
</evidence>
<feature type="transmembrane region" description="Helical" evidence="2">
    <location>
        <begin position="50"/>
        <end position="68"/>
    </location>
</feature>
<keyword evidence="4" id="KW-1185">Reference proteome</keyword>
<dbReference type="Pfam" id="PF16872">
    <property type="entry name" value="putAbiC"/>
    <property type="match status" value="1"/>
</dbReference>
<keyword evidence="1" id="KW-0175">Coiled coil</keyword>
<evidence type="ECO:0000313" key="4">
    <source>
        <dbReference type="Proteomes" id="UP001149400"/>
    </source>
</evidence>
<accession>A0ABT5R1W7</accession>
<keyword evidence="2" id="KW-0812">Transmembrane</keyword>
<dbReference type="EMBL" id="JAJUBC010000015">
    <property type="protein sequence ID" value="MDD1794263.1"/>
    <property type="molecule type" value="Genomic_DNA"/>
</dbReference>